<protein>
    <submittedName>
        <fullName evidence="2">Uncharacterized protein</fullName>
    </submittedName>
</protein>
<sequence>MAEEEDDDHCCRTDQSSGGGRNKTSNAAADVTGGGCVEDDEASDLRDGGCAGEVDDEARSIAEVGASERGKWTSAATATVGVLQAQLLKRFVILTPPPLLADVFPWDRDGESSSSAESSFSSSLTRPASLMDDDVVVSGAVVTEMVGFWDGSMMRRKRQQCAPKSSDEIRICDGWMVLTPIEKLDLQVMLQAQYDLDQKASKMKFTFFFPAQSMMSTLWLLFWSNSSSVY</sequence>
<dbReference type="EMBL" id="JASCZI010272159">
    <property type="protein sequence ID" value="MED6220672.1"/>
    <property type="molecule type" value="Genomic_DNA"/>
</dbReference>
<proteinExistence type="predicted"/>
<gene>
    <name evidence="2" type="ORF">PIB30_047103</name>
</gene>
<dbReference type="Proteomes" id="UP001341840">
    <property type="component" value="Unassembled WGS sequence"/>
</dbReference>
<evidence type="ECO:0000313" key="3">
    <source>
        <dbReference type="Proteomes" id="UP001341840"/>
    </source>
</evidence>
<keyword evidence="3" id="KW-1185">Reference proteome</keyword>
<reference evidence="2 3" key="1">
    <citation type="journal article" date="2023" name="Plants (Basel)">
        <title>Bridging the Gap: Combining Genomics and Transcriptomics Approaches to Understand Stylosanthes scabra, an Orphan Legume from the Brazilian Caatinga.</title>
        <authorList>
            <person name="Ferreira-Neto J.R.C."/>
            <person name="da Silva M.D."/>
            <person name="Binneck E."/>
            <person name="de Melo N.F."/>
            <person name="da Silva R.H."/>
            <person name="de Melo A.L.T.M."/>
            <person name="Pandolfi V."/>
            <person name="Bustamante F.O."/>
            <person name="Brasileiro-Vidal A.C."/>
            <person name="Benko-Iseppon A.M."/>
        </authorList>
    </citation>
    <scope>NUCLEOTIDE SEQUENCE [LARGE SCALE GENOMIC DNA]</scope>
    <source>
        <tissue evidence="2">Leaves</tissue>
    </source>
</reference>
<name>A0ABU6ZFD6_9FABA</name>
<comment type="caution">
    <text evidence="2">The sequence shown here is derived from an EMBL/GenBank/DDBJ whole genome shotgun (WGS) entry which is preliminary data.</text>
</comment>
<feature type="region of interest" description="Disordered" evidence="1">
    <location>
        <begin position="1"/>
        <end position="52"/>
    </location>
</feature>
<evidence type="ECO:0000313" key="2">
    <source>
        <dbReference type="EMBL" id="MED6220672.1"/>
    </source>
</evidence>
<evidence type="ECO:0000256" key="1">
    <source>
        <dbReference type="SAM" id="MobiDB-lite"/>
    </source>
</evidence>
<accession>A0ABU6ZFD6</accession>
<organism evidence="2 3">
    <name type="scientific">Stylosanthes scabra</name>
    <dbReference type="NCBI Taxonomy" id="79078"/>
    <lineage>
        <taxon>Eukaryota</taxon>
        <taxon>Viridiplantae</taxon>
        <taxon>Streptophyta</taxon>
        <taxon>Embryophyta</taxon>
        <taxon>Tracheophyta</taxon>
        <taxon>Spermatophyta</taxon>
        <taxon>Magnoliopsida</taxon>
        <taxon>eudicotyledons</taxon>
        <taxon>Gunneridae</taxon>
        <taxon>Pentapetalae</taxon>
        <taxon>rosids</taxon>
        <taxon>fabids</taxon>
        <taxon>Fabales</taxon>
        <taxon>Fabaceae</taxon>
        <taxon>Papilionoideae</taxon>
        <taxon>50 kb inversion clade</taxon>
        <taxon>dalbergioids sensu lato</taxon>
        <taxon>Dalbergieae</taxon>
        <taxon>Pterocarpus clade</taxon>
        <taxon>Stylosanthes</taxon>
    </lineage>
</organism>